<proteinExistence type="predicted"/>
<evidence type="ECO:0000313" key="4">
    <source>
        <dbReference type="Proteomes" id="UP001189429"/>
    </source>
</evidence>
<feature type="region of interest" description="Disordered" evidence="1">
    <location>
        <begin position="302"/>
        <end position="327"/>
    </location>
</feature>
<organism evidence="3 4">
    <name type="scientific">Prorocentrum cordatum</name>
    <dbReference type="NCBI Taxonomy" id="2364126"/>
    <lineage>
        <taxon>Eukaryota</taxon>
        <taxon>Sar</taxon>
        <taxon>Alveolata</taxon>
        <taxon>Dinophyceae</taxon>
        <taxon>Prorocentrales</taxon>
        <taxon>Prorocentraceae</taxon>
        <taxon>Prorocentrum</taxon>
    </lineage>
</organism>
<feature type="compositionally biased region" description="Low complexity" evidence="1">
    <location>
        <begin position="280"/>
        <end position="292"/>
    </location>
</feature>
<dbReference type="EMBL" id="CAUYUJ010014816">
    <property type="protein sequence ID" value="CAK0846342.1"/>
    <property type="molecule type" value="Genomic_DNA"/>
</dbReference>
<evidence type="ECO:0000313" key="3">
    <source>
        <dbReference type="EMBL" id="CAK0846342.1"/>
    </source>
</evidence>
<dbReference type="InterPro" id="IPR011010">
    <property type="entry name" value="DNA_brk_join_enz"/>
</dbReference>
<name>A0ABN9TK49_9DINO</name>
<feature type="chain" id="PRO_5046452007" evidence="2">
    <location>
        <begin position="31"/>
        <end position="1489"/>
    </location>
</feature>
<feature type="region of interest" description="Disordered" evidence="1">
    <location>
        <begin position="277"/>
        <end position="296"/>
    </location>
</feature>
<evidence type="ECO:0000256" key="1">
    <source>
        <dbReference type="SAM" id="MobiDB-lite"/>
    </source>
</evidence>
<feature type="compositionally biased region" description="Basic and acidic residues" evidence="1">
    <location>
        <begin position="1152"/>
        <end position="1166"/>
    </location>
</feature>
<reference evidence="3" key="1">
    <citation type="submission" date="2023-10" db="EMBL/GenBank/DDBJ databases">
        <authorList>
            <person name="Chen Y."/>
            <person name="Shah S."/>
            <person name="Dougan E. K."/>
            <person name="Thang M."/>
            <person name="Chan C."/>
        </authorList>
    </citation>
    <scope>NUCLEOTIDE SEQUENCE [LARGE SCALE GENOMIC DNA]</scope>
</reference>
<keyword evidence="2" id="KW-0732">Signal</keyword>
<sequence>MRPTALQPPSWLLVCIWCALDVWQPGLLRAGGGGGPPDDWDRRASLAAQQAAEREAELAAAHAGNLTECYSRLGRLQVALANLSSELVELRGIRSEQPTEPSALLWHAIGVVLTAALTQLLSSDGSVAAAEAFFRELVPGWVVSFYYGDDPNIWHERLLLWPSVGAFPNACWTCLTPDGDVYPEDMASGPTGDGPSRVSLTVGATPAALRPPGRVYRFRSLPAENDMIQLFRDARAAARAAGLVHSEPTVFMRGGDQPSTSMTVSFSDVPGLARRVSQKSPSVLAPPVAPSAQLDGEGVALADGEVGGTETPRGGPGPTVLSHESAAPPGSAWFTMKTIPNECQQLDEVVPKAGDVVWGESGLYRTAGGFVVPMEFHPVPLPADVLDKLGDDDARILSPLQRTREGRGHRDFHDAVTAMRQEQRDDFPLVGERSFKWLCECIVDHGGTPDGRHTKWMMESGCAKDSAAAHLHDLLGFSIELGVTYDQVDGSNLACMEVAPRAYQLIEKTMGGMKIEGVEHCIGRQKQSARRGVAMSPGVAKYATDQLAKETEIQKQRRKAREEKTAQSGKESQGWPGGGGRGSARPDRRDARASFVDVLMSNLACLNLPGGYATPRVMPGRFSQLDGLLLRVRGLRRKMAAPPSTSAHEACSELLGRPCLHCDTTNDLPLRPCAPRLVSWPELGNEPQWLADRLGAGDRSSLLDLDHAFLLPPPSFNEAVETEGVPTLYMDPVLERNRPLYLEIIKSGISRGVFTLGKERFEDVSAFFVAKEDERIRMVPKGAPLYFAGVDVQNAFYQHTLPAYLRSYFCLPKAHERTSGQSDALRPELRAVDFVPTPCPLREPIQSLCVDNVLVVGADLAAVTEVRRAASQALEGAGLSVHEEADAAESMMMLGGQLEGCPARAALAPRRFWKLYMGLGRLAQGRPRVTSRDIERVIGRCTFAALCRRESMSCFSSVYSFVQHRYHRARPVWAFARREHRIFRGLLIALSSDLDAEWSTEVVMADACETGHASVVGEWELSEVQRAGRWHERWRFRRAREGDGGWWPRDRAAPAAEAAELDAHPRRTVTVAPARVLAAALHLGPAGAIPQRVGVSFGAAAARRQATGRLKRSELGSPRALARCGSGPLGSPRRSWAGRGLPSVVLAAPRDIPTRELPRSARRRPDAGGQARGATRQLSIAEPAAVGRRSRMQYMRLLELFLRRSRLKSLAGPAADADAALVMFFDDLYLEGEIASTGEKVLAAIFMHVPDYQGKGKLALPRAYRALRGWRLLRPSRTRRPLPCATCTGVARRLWRLSGRPDLAVFWLLMVDTYLRPGEAFRLTRGQIIPPRARMSKVAIHINPDYMKRPSKTGEMDETVDAARPWLGSLLVRLAQGPPSSSLWSFTMAVAKDMFDRAVRELNLDGMMPVRYTARHSGASNDRFTGGISLQEVQRRGRWRQPGLVRLYEKRGLIQTVWSQMEPTARTYCLRAEAELASLLAAASLSANV</sequence>
<accession>A0ABN9TK49</accession>
<feature type="signal peptide" evidence="2">
    <location>
        <begin position="1"/>
        <end position="30"/>
    </location>
</feature>
<gene>
    <name evidence="3" type="ORF">PCOR1329_LOCUS39877</name>
</gene>
<evidence type="ECO:0000256" key="2">
    <source>
        <dbReference type="SAM" id="SignalP"/>
    </source>
</evidence>
<feature type="compositionally biased region" description="Basic and acidic residues" evidence="1">
    <location>
        <begin position="547"/>
        <end position="565"/>
    </location>
</feature>
<dbReference type="Proteomes" id="UP001189429">
    <property type="component" value="Unassembled WGS sequence"/>
</dbReference>
<keyword evidence="4" id="KW-1185">Reference proteome</keyword>
<protein>
    <submittedName>
        <fullName evidence="3">Uncharacterized protein</fullName>
    </submittedName>
</protein>
<feature type="region of interest" description="Disordered" evidence="1">
    <location>
        <begin position="545"/>
        <end position="589"/>
    </location>
</feature>
<feature type="region of interest" description="Disordered" evidence="1">
    <location>
        <begin position="1152"/>
        <end position="1178"/>
    </location>
</feature>
<dbReference type="SUPFAM" id="SSF56349">
    <property type="entry name" value="DNA breaking-rejoining enzymes"/>
    <property type="match status" value="1"/>
</dbReference>
<comment type="caution">
    <text evidence="3">The sequence shown here is derived from an EMBL/GenBank/DDBJ whole genome shotgun (WGS) entry which is preliminary data.</text>
</comment>